<reference evidence="7 8" key="1">
    <citation type="submission" date="2019-10" db="EMBL/GenBank/DDBJ databases">
        <title>Extracellular Electron Transfer in a Candidatus Methanoperedens spp. Enrichment Culture.</title>
        <authorList>
            <person name="Berger S."/>
            <person name="Rangel Shaw D."/>
            <person name="Berben T."/>
            <person name="In 'T Zandt M."/>
            <person name="Frank J."/>
            <person name="Reimann J."/>
            <person name="Jetten M.S.M."/>
            <person name="Welte C.U."/>
        </authorList>
    </citation>
    <scope>NUCLEOTIDE SEQUENCE [LARGE SCALE GENOMIC DNA]</scope>
    <source>
        <strain evidence="7">SB12</strain>
    </source>
</reference>
<comment type="caution">
    <text evidence="7">The sequence shown here is derived from an EMBL/GenBank/DDBJ whole genome shotgun (WGS) entry which is preliminary data.</text>
</comment>
<dbReference type="InterPro" id="IPR014729">
    <property type="entry name" value="Rossmann-like_a/b/a_fold"/>
</dbReference>
<feature type="region of interest" description="Disordered" evidence="5">
    <location>
        <begin position="216"/>
        <end position="235"/>
    </location>
</feature>
<gene>
    <name evidence="7" type="ORF">F9K24_06240</name>
</gene>
<proteinExistence type="inferred from homology"/>
<feature type="domain" description="Electron transfer flavoprotein alpha/beta-subunit N-terminal" evidence="6">
    <location>
        <begin position="21"/>
        <end position="210"/>
    </location>
</feature>
<dbReference type="RefSeq" id="WP_002770699.1">
    <property type="nucleotide sequence ID" value="NZ_JQDG01000020.1"/>
</dbReference>
<dbReference type="OrthoDB" id="9804960at2"/>
<evidence type="ECO:0000313" key="8">
    <source>
        <dbReference type="Proteomes" id="UP000460298"/>
    </source>
</evidence>
<dbReference type="AlphaFoldDB" id="A0A833H3E3"/>
<dbReference type="InterPro" id="IPR012255">
    <property type="entry name" value="ETF_b"/>
</dbReference>
<keyword evidence="4" id="KW-0249">Electron transport</keyword>
<evidence type="ECO:0000256" key="5">
    <source>
        <dbReference type="SAM" id="MobiDB-lite"/>
    </source>
</evidence>
<evidence type="ECO:0000259" key="6">
    <source>
        <dbReference type="SMART" id="SM00893"/>
    </source>
</evidence>
<dbReference type="InterPro" id="IPR033948">
    <property type="entry name" value="ETF_beta_N"/>
</dbReference>
<dbReference type="Gene3D" id="3.40.50.620">
    <property type="entry name" value="HUPs"/>
    <property type="match status" value="1"/>
</dbReference>
<sequence length="253" mass="26959">MKIAVLVKQVPDTETNLKVSGTAISEAGVKWIVSPFDEHALEESLRLRDKTSAEITAISLGPDRVQEALRTAYALGVDKAVQIKDDSYNVLDANYSAQVLAAYLKQLNPDLILAGHVAIDSQSSMVPAMIAQILGCANINNAVSIEVNGSDVKVKREIEGGTAEMSASGTVVVTAAKGLNDPRYPSLKGIMASKKKQLETVDVGSLGVSAPKIEIASLEPPPPRPPGRVIEAETPEDKAKELVRLLREEAKVI</sequence>
<evidence type="ECO:0000256" key="4">
    <source>
        <dbReference type="ARBA" id="ARBA00022982"/>
    </source>
</evidence>
<dbReference type="Pfam" id="PF01012">
    <property type="entry name" value="ETF"/>
    <property type="match status" value="1"/>
</dbReference>
<dbReference type="PANTHER" id="PTHR21294">
    <property type="entry name" value="ELECTRON TRANSFER FLAVOPROTEIN BETA-SUBUNIT"/>
    <property type="match status" value="1"/>
</dbReference>
<evidence type="ECO:0000256" key="2">
    <source>
        <dbReference type="ARBA" id="ARBA00016797"/>
    </source>
</evidence>
<dbReference type="Proteomes" id="UP000460298">
    <property type="component" value="Unassembled WGS sequence"/>
</dbReference>
<comment type="similarity">
    <text evidence="1">Belongs to the ETF beta-subunit/FixA family.</text>
</comment>
<dbReference type="PANTHER" id="PTHR21294:SF8">
    <property type="entry name" value="ELECTRON TRANSFER FLAVOPROTEIN SUBUNIT BETA"/>
    <property type="match status" value="1"/>
</dbReference>
<protein>
    <recommendedName>
        <fullName evidence="2">Electron transfer flavoprotein subunit beta</fullName>
    </recommendedName>
</protein>
<dbReference type="EMBL" id="WBUI01000004">
    <property type="protein sequence ID" value="KAB2934059.1"/>
    <property type="molecule type" value="Genomic_DNA"/>
</dbReference>
<dbReference type="InterPro" id="IPR014730">
    <property type="entry name" value="ETF_a/b_N"/>
</dbReference>
<dbReference type="SUPFAM" id="SSF52402">
    <property type="entry name" value="Adenine nucleotide alpha hydrolases-like"/>
    <property type="match status" value="1"/>
</dbReference>
<dbReference type="SMART" id="SM00893">
    <property type="entry name" value="ETF"/>
    <property type="match status" value="1"/>
</dbReference>
<evidence type="ECO:0000313" key="7">
    <source>
        <dbReference type="EMBL" id="KAB2934059.1"/>
    </source>
</evidence>
<organism evidence="7 8">
    <name type="scientific">Leptonema illini</name>
    <dbReference type="NCBI Taxonomy" id="183"/>
    <lineage>
        <taxon>Bacteria</taxon>
        <taxon>Pseudomonadati</taxon>
        <taxon>Spirochaetota</taxon>
        <taxon>Spirochaetia</taxon>
        <taxon>Leptospirales</taxon>
        <taxon>Leptospiraceae</taxon>
        <taxon>Leptonema</taxon>
    </lineage>
</organism>
<evidence type="ECO:0000256" key="3">
    <source>
        <dbReference type="ARBA" id="ARBA00022448"/>
    </source>
</evidence>
<name>A0A833H3E3_9LEPT</name>
<evidence type="ECO:0000256" key="1">
    <source>
        <dbReference type="ARBA" id="ARBA00007557"/>
    </source>
</evidence>
<dbReference type="PIRSF" id="PIRSF000090">
    <property type="entry name" value="Beta-ETF"/>
    <property type="match status" value="1"/>
</dbReference>
<dbReference type="CDD" id="cd01714">
    <property type="entry name" value="ETF_beta"/>
    <property type="match status" value="1"/>
</dbReference>
<keyword evidence="3" id="KW-0813">Transport</keyword>
<accession>A0A833H3E3</accession>
<dbReference type="GO" id="GO:0009055">
    <property type="term" value="F:electron transfer activity"/>
    <property type="evidence" value="ECO:0007669"/>
    <property type="project" value="InterPro"/>
</dbReference>